<feature type="domain" description="Amino acid transporter transmembrane" evidence="6">
    <location>
        <begin position="8"/>
        <end position="365"/>
    </location>
</feature>
<dbReference type="PANTHER" id="PTHR22950:SF349">
    <property type="entry name" value="AMINO ACID TRANSPORTER TRANSMEMBRANE DOMAIN-CONTAINING PROTEIN"/>
    <property type="match status" value="1"/>
</dbReference>
<reference evidence="7" key="1">
    <citation type="submission" date="2022-12" db="EMBL/GenBank/DDBJ databases">
        <title>Genome assemblies of Blomia tropicalis.</title>
        <authorList>
            <person name="Cui Y."/>
        </authorList>
    </citation>
    <scope>NUCLEOTIDE SEQUENCE</scope>
    <source>
        <tissue evidence="7">Adult mites</tissue>
    </source>
</reference>
<evidence type="ECO:0000259" key="6">
    <source>
        <dbReference type="Pfam" id="PF01490"/>
    </source>
</evidence>
<feature type="transmembrane region" description="Helical" evidence="5">
    <location>
        <begin position="104"/>
        <end position="125"/>
    </location>
</feature>
<dbReference type="InterPro" id="IPR013057">
    <property type="entry name" value="AA_transpt_TM"/>
</dbReference>
<name>A0A9Q0MBW8_BLOTA</name>
<feature type="transmembrane region" description="Helical" evidence="5">
    <location>
        <begin position="40"/>
        <end position="62"/>
    </location>
</feature>
<feature type="transmembrane region" description="Helical" evidence="5">
    <location>
        <begin position="333"/>
        <end position="350"/>
    </location>
</feature>
<evidence type="ECO:0000256" key="1">
    <source>
        <dbReference type="ARBA" id="ARBA00004141"/>
    </source>
</evidence>
<proteinExistence type="predicted"/>
<evidence type="ECO:0000313" key="8">
    <source>
        <dbReference type="Proteomes" id="UP001142055"/>
    </source>
</evidence>
<keyword evidence="8" id="KW-1185">Reference proteome</keyword>
<organism evidence="7 8">
    <name type="scientific">Blomia tropicalis</name>
    <name type="common">Mite</name>
    <dbReference type="NCBI Taxonomy" id="40697"/>
    <lineage>
        <taxon>Eukaryota</taxon>
        <taxon>Metazoa</taxon>
        <taxon>Ecdysozoa</taxon>
        <taxon>Arthropoda</taxon>
        <taxon>Chelicerata</taxon>
        <taxon>Arachnida</taxon>
        <taxon>Acari</taxon>
        <taxon>Acariformes</taxon>
        <taxon>Sarcoptiformes</taxon>
        <taxon>Astigmata</taxon>
        <taxon>Glycyphagoidea</taxon>
        <taxon>Echimyopodidae</taxon>
        <taxon>Blomia</taxon>
    </lineage>
</organism>
<feature type="transmembrane region" description="Helical" evidence="5">
    <location>
        <begin position="174"/>
        <end position="191"/>
    </location>
</feature>
<evidence type="ECO:0000256" key="4">
    <source>
        <dbReference type="ARBA" id="ARBA00023136"/>
    </source>
</evidence>
<protein>
    <recommendedName>
        <fullName evidence="6">Amino acid transporter transmembrane domain-containing protein</fullName>
    </recommendedName>
</protein>
<dbReference type="OMA" id="LPQDVXA"/>
<keyword evidence="4 5" id="KW-0472">Membrane</keyword>
<evidence type="ECO:0000256" key="3">
    <source>
        <dbReference type="ARBA" id="ARBA00022989"/>
    </source>
</evidence>
<sequence length="366" mass="40628">MSHGPSRHQTTTIQALMSLLKGYIGTGILAMPKAFSDSGYVFGVAGTVVIGLLCNCCIHMLVEINELFCSKPDEPPFDYEELAQVSFENGPKGVRKYANLSKTILVICLFLTQLGFCCAYALFVAKNLLQFAINIEIGNWNEGDIKMFLVILLPVMIALNFIKSIRHLAMGSTFANVIQLTSLVIIAYNLVTDVPSITERKPIGNKLPQFVSTTVFTYEGITVTMPLYRSMKKRDNFGKRFGVINLAIIFVIILYCTVGFLGYLKYGEDVAASISLSLPNGPLYDAVRLMYALAITLSYPLQMYVAIHLMWPPIRNLLCESQRSELFVGISEYVFRAILVSITFALAAFIPELDLVIELIGAFSCR</sequence>
<feature type="transmembrane region" description="Helical" evidence="5">
    <location>
        <begin position="241"/>
        <end position="264"/>
    </location>
</feature>
<feature type="transmembrane region" description="Helical" evidence="5">
    <location>
        <begin position="145"/>
        <end position="162"/>
    </location>
</feature>
<dbReference type="AlphaFoldDB" id="A0A9Q0MBW8"/>
<gene>
    <name evidence="7" type="ORF">RDWZM_001149</name>
</gene>
<dbReference type="PANTHER" id="PTHR22950">
    <property type="entry name" value="AMINO ACID TRANSPORTER"/>
    <property type="match status" value="1"/>
</dbReference>
<comment type="subcellular location">
    <subcellularLocation>
        <location evidence="1">Membrane</location>
        <topology evidence="1">Multi-pass membrane protein</topology>
    </subcellularLocation>
</comment>
<feature type="transmembrane region" description="Helical" evidence="5">
    <location>
        <begin position="289"/>
        <end position="312"/>
    </location>
</feature>
<keyword evidence="2 5" id="KW-0812">Transmembrane</keyword>
<evidence type="ECO:0000313" key="7">
    <source>
        <dbReference type="EMBL" id="KAJ6222604.1"/>
    </source>
</evidence>
<keyword evidence="3 5" id="KW-1133">Transmembrane helix</keyword>
<accession>A0A9Q0MBW8</accession>
<evidence type="ECO:0000256" key="2">
    <source>
        <dbReference type="ARBA" id="ARBA00022692"/>
    </source>
</evidence>
<dbReference type="EMBL" id="JAPWDV010000001">
    <property type="protein sequence ID" value="KAJ6222604.1"/>
    <property type="molecule type" value="Genomic_DNA"/>
</dbReference>
<feature type="transmembrane region" description="Helical" evidence="5">
    <location>
        <begin position="211"/>
        <end position="229"/>
    </location>
</feature>
<evidence type="ECO:0000256" key="5">
    <source>
        <dbReference type="SAM" id="Phobius"/>
    </source>
</evidence>
<comment type="caution">
    <text evidence="7">The sequence shown here is derived from an EMBL/GenBank/DDBJ whole genome shotgun (WGS) entry which is preliminary data.</text>
</comment>
<dbReference type="GO" id="GO:0005774">
    <property type="term" value="C:vacuolar membrane"/>
    <property type="evidence" value="ECO:0007669"/>
    <property type="project" value="TreeGrafter"/>
</dbReference>
<dbReference type="Pfam" id="PF01490">
    <property type="entry name" value="Aa_trans"/>
    <property type="match status" value="1"/>
</dbReference>
<dbReference type="GO" id="GO:0015179">
    <property type="term" value="F:L-amino acid transmembrane transporter activity"/>
    <property type="evidence" value="ECO:0007669"/>
    <property type="project" value="TreeGrafter"/>
</dbReference>
<dbReference type="Proteomes" id="UP001142055">
    <property type="component" value="Chromosome 1"/>
</dbReference>